<evidence type="ECO:0000313" key="2">
    <source>
        <dbReference type="EMBL" id="TCZ69077.1"/>
    </source>
</evidence>
<protein>
    <submittedName>
        <fullName evidence="2">Uncharacterized protein</fullName>
    </submittedName>
</protein>
<dbReference type="AlphaFoldDB" id="A0A4R4E1Y1"/>
<dbReference type="EMBL" id="SKFH01000023">
    <property type="protein sequence ID" value="TCZ69077.1"/>
    <property type="molecule type" value="Genomic_DNA"/>
</dbReference>
<gene>
    <name evidence="2" type="ORF">E0486_12915</name>
</gene>
<reference evidence="2 3" key="1">
    <citation type="submission" date="2019-03" db="EMBL/GenBank/DDBJ databases">
        <authorList>
            <person name="Kim M.K.M."/>
        </authorList>
    </citation>
    <scope>NUCLEOTIDE SEQUENCE [LARGE SCALE GENOMIC DNA]</scope>
    <source>
        <strain evidence="2 3">17J68-15</strain>
    </source>
</reference>
<comment type="caution">
    <text evidence="2">The sequence shown here is derived from an EMBL/GenBank/DDBJ whole genome shotgun (WGS) entry which is preliminary data.</text>
</comment>
<evidence type="ECO:0000256" key="1">
    <source>
        <dbReference type="SAM" id="SignalP"/>
    </source>
</evidence>
<dbReference type="Proteomes" id="UP000295164">
    <property type="component" value="Unassembled WGS sequence"/>
</dbReference>
<sequence>MKFRLLLLLLLGTMAGHGQTIVKFDFHLYTDSLKKGFYNYINVDAQLSDSSWRPLDSTKVIFTANTGFFKGNDLFIDSSYQHDSVRVRATLRENPKRWIDTVIYIRRRGFGELPTEQEVIDGKATKAPRKRQ</sequence>
<dbReference type="RefSeq" id="WP_131852597.1">
    <property type="nucleotide sequence ID" value="NZ_SKFH01000023.1"/>
</dbReference>
<name>A0A4R4E1Y1_9BACT</name>
<dbReference type="OrthoDB" id="676013at2"/>
<feature type="signal peptide" evidence="1">
    <location>
        <begin position="1"/>
        <end position="18"/>
    </location>
</feature>
<evidence type="ECO:0000313" key="3">
    <source>
        <dbReference type="Proteomes" id="UP000295164"/>
    </source>
</evidence>
<keyword evidence="1" id="KW-0732">Signal</keyword>
<keyword evidence="3" id="KW-1185">Reference proteome</keyword>
<accession>A0A4R4E1Y1</accession>
<feature type="chain" id="PRO_5020553921" evidence="1">
    <location>
        <begin position="19"/>
        <end position="132"/>
    </location>
</feature>
<proteinExistence type="predicted"/>
<organism evidence="2 3">
    <name type="scientific">Flaviaesturariibacter aridisoli</name>
    <dbReference type="NCBI Taxonomy" id="2545761"/>
    <lineage>
        <taxon>Bacteria</taxon>
        <taxon>Pseudomonadati</taxon>
        <taxon>Bacteroidota</taxon>
        <taxon>Chitinophagia</taxon>
        <taxon>Chitinophagales</taxon>
        <taxon>Chitinophagaceae</taxon>
        <taxon>Flaviaestuariibacter</taxon>
    </lineage>
</organism>